<proteinExistence type="predicted"/>
<dbReference type="OrthoDB" id="8727902at2"/>
<dbReference type="PANTHER" id="PTHR32305:SF15">
    <property type="entry name" value="PROTEIN RHSA-RELATED"/>
    <property type="match status" value="1"/>
</dbReference>
<feature type="domain" description="RHS protein conserved region" evidence="1">
    <location>
        <begin position="1278"/>
        <end position="1309"/>
    </location>
</feature>
<dbReference type="InterPro" id="IPR050708">
    <property type="entry name" value="T6SS_VgrG/RHS"/>
</dbReference>
<dbReference type="RefSeq" id="WP_155711943.1">
    <property type="nucleotide sequence ID" value="NZ_BMWU01000008.1"/>
</dbReference>
<organism evidence="3 4">
    <name type="scientific">Pseudoduganella dura</name>
    <dbReference type="NCBI Taxonomy" id="321982"/>
    <lineage>
        <taxon>Bacteria</taxon>
        <taxon>Pseudomonadati</taxon>
        <taxon>Pseudomonadota</taxon>
        <taxon>Betaproteobacteria</taxon>
        <taxon>Burkholderiales</taxon>
        <taxon>Oxalobacteraceae</taxon>
        <taxon>Telluria group</taxon>
        <taxon>Pseudoduganella</taxon>
    </lineage>
</organism>
<accession>A0A6I3XII0</accession>
<dbReference type="InterPro" id="IPR045351">
    <property type="entry name" value="DUF6531"/>
</dbReference>
<dbReference type="NCBIfam" id="TIGR01643">
    <property type="entry name" value="YD_repeat_2x"/>
    <property type="match status" value="3"/>
</dbReference>
<dbReference type="Pfam" id="PF03527">
    <property type="entry name" value="RHS"/>
    <property type="match status" value="1"/>
</dbReference>
<dbReference type="NCBIfam" id="TIGR03696">
    <property type="entry name" value="Rhs_assc_core"/>
    <property type="match status" value="1"/>
</dbReference>
<evidence type="ECO:0008006" key="5">
    <source>
        <dbReference type="Google" id="ProtNLM"/>
    </source>
</evidence>
<dbReference type="InterPro" id="IPR022385">
    <property type="entry name" value="Rhs_assc_core"/>
</dbReference>
<protein>
    <recommendedName>
        <fullName evidence="5">RHS repeat protein</fullName>
    </recommendedName>
</protein>
<evidence type="ECO:0000259" key="1">
    <source>
        <dbReference type="Pfam" id="PF03527"/>
    </source>
</evidence>
<dbReference type="InterPro" id="IPR046653">
    <property type="entry name" value="DUF6765"/>
</dbReference>
<gene>
    <name evidence="3" type="ORF">GJV26_28550</name>
</gene>
<name>A0A6I3XII0_9BURK</name>
<dbReference type="Pfam" id="PF20551">
    <property type="entry name" value="DUF6765"/>
    <property type="match status" value="1"/>
</dbReference>
<dbReference type="Pfam" id="PF20148">
    <property type="entry name" value="DUF6531"/>
    <property type="match status" value="1"/>
</dbReference>
<reference evidence="3 4" key="1">
    <citation type="submission" date="2019-11" db="EMBL/GenBank/DDBJ databases">
        <title>Draft Genome Sequences of Six Type Strains of the Genus Massilia.</title>
        <authorList>
            <person name="Miess H."/>
            <person name="Frediansyah A."/>
            <person name="Goeker M."/>
            <person name="Gross H."/>
        </authorList>
    </citation>
    <scope>NUCLEOTIDE SEQUENCE [LARGE SCALE GENOMIC DNA]</scope>
    <source>
        <strain evidence="3 4">DSM 17513</strain>
    </source>
</reference>
<dbReference type="EMBL" id="WNWM01000002">
    <property type="protein sequence ID" value="MUI16377.1"/>
    <property type="molecule type" value="Genomic_DNA"/>
</dbReference>
<keyword evidence="4" id="KW-1185">Reference proteome</keyword>
<dbReference type="InterPro" id="IPR031325">
    <property type="entry name" value="RHS_repeat"/>
</dbReference>
<dbReference type="PRINTS" id="PR00394">
    <property type="entry name" value="RHSPROTEIN"/>
</dbReference>
<evidence type="ECO:0000313" key="4">
    <source>
        <dbReference type="Proteomes" id="UP000431684"/>
    </source>
</evidence>
<dbReference type="Pfam" id="PF05593">
    <property type="entry name" value="RHS_repeat"/>
    <property type="match status" value="2"/>
</dbReference>
<dbReference type="Proteomes" id="UP000431684">
    <property type="component" value="Unassembled WGS sequence"/>
</dbReference>
<dbReference type="InterPro" id="IPR001826">
    <property type="entry name" value="RHS"/>
</dbReference>
<feature type="domain" description="DUF6531" evidence="2">
    <location>
        <begin position="81"/>
        <end position="158"/>
    </location>
</feature>
<dbReference type="InterPro" id="IPR006530">
    <property type="entry name" value="YD"/>
</dbReference>
<sequence>MNIFTRHLNSLLPASAGSAAALRAIRSTGLRKGWLAGAVLAAAAGTVVACPGDAGPTGKCGAKAAPSGQKSGAASVDIGAGNPINVMTGNKYQREEDMAALPGVLGLEIVRHYNSLYSNSGAMPGLLGRGWKLSYETALVVSGQTLQVFQADGSSLMFSRDLANPARAVGADPARGSIAIRRSRQGGDEYVWRWIDGRELSFDQRGKLVQIKAATGEILSLMYDTKGLLVKVTDPQGRSLRLVYPDRRQAAGARFRGVHGIDSPVGRFAYEHDDAAGAAQRARVANLVRVRYPGGAESRQYHYEDAAHPSYLTGISIAGAAAGSRPATWRYATYAYQADGKAVLSTHANDVDKVTLRYDRPGLTTVTNSQGGRTVYRYATMADDYRLLEVRGAGCALCGPSNQRYTYDKLGRLTGVAQLDAQGIPLQQAQTELDRYGRVLRHSLVTYRGGRPGAAQLQARYEYGSATATGPTLIARPSVVPGKEALTRILYGRERTAHLPLAVRQTGFVPDYEGVGATAELRRATGYRYDAAGRLVEQDGPLPNADRDASPANSDISVTSYDSRTGLPLRNVAPGNVVSEVIERDQALRPVRMRVTDGQLVQTTTTRYNWRGQPLEIDVEAYFNDAAGKPDAATRQHRVRSYRYDAMGLLTSTTTGGVLTTHILYDAAGRPTHRILPDGSQIVLAHDSEGRKQSELRYAGATAGDLRNRIDFQYDGAGRLARVGDSLGVLRRNSYDQNGQLVASSNAMDIATRYDYDERGMLAQRTDADGTGDAAQIRLRRDILQQTTSVTDANGVVTERRYDDFGRKVMEANADRGVSLYRHDAAGRMVARVDQTGSTVRYTYDHANRLLALGVGAEPALTHYRYQGTRLAAVLVTRDGKPENVMEQTQFTYDALGQITEERRWLARVDAGQARGAALRTVALKPAAGLDFVTRSSYDSAGRLIKQVLPDGHTLSYRYAPQGAKLQQVLFDDQVVVGDIEQTIVGGMTGYTFGNGIRQQMRFDGRGRMTQLQAQRNAPETARWLDRLHAWWDDSKPAEPLVYRQDNRYDPAGRLVDLRRAHGAAGGLPAGVRREQFQYDAVNRLTAVAVDGAAPQRYEYDRGGNRLGIDNGAGPALRYSYAAGSNRLQAVSADTRGGPPQSAWLYHAAGMPLVQLASGASGLLNQRIAYNGGRRPAAVYAANSRPLVRYAYGSLGERVAKTVYGSDGAGRTSYSLYRDQRLTAETDADGRITAHYIYLYGKPVAKVDIVPERSAIARLWHKVGGAADAGTVARLSAIHTDHLGVPQAMTDARQRIVWLARSDAFGAATVLYAAQVDGQRASMPLRLPGQVYDAETGLHQNYYRDYDPRTGRYTTPDPMGLEGGLNPYAYVSSNPLANIDPLGLYESDIHYYTTFVLAMAAGLSQADARMLALGTQYVDENPLTEPMPSGVSLESMQNNAEALKKYHFVLPAGVNGDNMMNPSSDQLNNLENAAATAAAAGNRNACLQLAGEFLHTFEDTFSHRDPNNVSFDPVVNINVIRWGFLHLTVDQKNLGLGHGMFAHDPDYTYNHKGNEWGEWTTDNGGTVRLFLPPHPVDWKVNETRTLKMEEATFNKLLAYGDPSKAKSWSAISPFMAEFNAIKENETDTPKFTKKLDKLADLLKALKIEGVDLNGADRFSESEAAANREANLKNLKPADYNGIILPQQGKK</sequence>
<dbReference type="Gene3D" id="2.180.10.10">
    <property type="entry name" value="RHS repeat-associated core"/>
    <property type="match status" value="3"/>
</dbReference>
<evidence type="ECO:0000313" key="3">
    <source>
        <dbReference type="EMBL" id="MUI16377.1"/>
    </source>
</evidence>
<dbReference type="PANTHER" id="PTHR32305">
    <property type="match status" value="1"/>
</dbReference>
<comment type="caution">
    <text evidence="3">The sequence shown here is derived from an EMBL/GenBank/DDBJ whole genome shotgun (WGS) entry which is preliminary data.</text>
</comment>
<evidence type="ECO:0000259" key="2">
    <source>
        <dbReference type="Pfam" id="PF20148"/>
    </source>
</evidence>